<name>A0A9J7MA32_BRAFL</name>
<dbReference type="GeneID" id="118430536"/>
<evidence type="ECO:0000313" key="6">
    <source>
        <dbReference type="RefSeq" id="XP_035697363.1"/>
    </source>
</evidence>
<dbReference type="PROSITE" id="PS50802">
    <property type="entry name" value="OTU"/>
    <property type="match status" value="1"/>
</dbReference>
<dbReference type="InterPro" id="IPR011009">
    <property type="entry name" value="Kinase-like_dom_sf"/>
</dbReference>
<feature type="region of interest" description="Disordered" evidence="2">
    <location>
        <begin position="313"/>
        <end position="338"/>
    </location>
</feature>
<feature type="domain" description="Protein kinase" evidence="3">
    <location>
        <begin position="389"/>
        <end position="541"/>
    </location>
</feature>
<keyword evidence="5" id="KW-1185">Reference proteome</keyword>
<dbReference type="KEGG" id="bfo:118430536"/>
<evidence type="ECO:0000259" key="4">
    <source>
        <dbReference type="PROSITE" id="PS50802"/>
    </source>
</evidence>
<protein>
    <submittedName>
        <fullName evidence="6">Uncharacterized protein LOC118430536</fullName>
    </submittedName>
</protein>
<dbReference type="SUPFAM" id="SSF54001">
    <property type="entry name" value="Cysteine proteinases"/>
    <property type="match status" value="1"/>
</dbReference>
<dbReference type="PROSITE" id="PS50011">
    <property type="entry name" value="PROTEIN_KINASE_DOM"/>
    <property type="match status" value="1"/>
</dbReference>
<feature type="compositionally biased region" description="Basic residues" evidence="2">
    <location>
        <begin position="329"/>
        <end position="338"/>
    </location>
</feature>
<reference evidence="5" key="1">
    <citation type="journal article" date="2020" name="Nat. Ecol. Evol.">
        <title>Deeply conserved synteny resolves early events in vertebrate evolution.</title>
        <authorList>
            <person name="Simakov O."/>
            <person name="Marletaz F."/>
            <person name="Yue J.X."/>
            <person name="O'Connell B."/>
            <person name="Jenkins J."/>
            <person name="Brandt A."/>
            <person name="Calef R."/>
            <person name="Tung C.H."/>
            <person name="Huang T.K."/>
            <person name="Schmutz J."/>
            <person name="Satoh N."/>
            <person name="Yu J.K."/>
            <person name="Putnam N.H."/>
            <person name="Green R.E."/>
            <person name="Rokhsar D.S."/>
        </authorList>
    </citation>
    <scope>NUCLEOTIDE SEQUENCE [LARGE SCALE GENOMIC DNA]</scope>
    <source>
        <strain evidence="5">S238N-H82</strain>
    </source>
</reference>
<reference evidence="6" key="2">
    <citation type="submission" date="2025-08" db="UniProtKB">
        <authorList>
            <consortium name="RefSeq"/>
        </authorList>
    </citation>
    <scope>IDENTIFICATION</scope>
    <source>
        <strain evidence="6">S238N-H82</strain>
        <tissue evidence="6">Testes</tissue>
    </source>
</reference>
<dbReference type="Gene3D" id="1.10.510.10">
    <property type="entry name" value="Transferase(Phosphotransferase) domain 1"/>
    <property type="match status" value="1"/>
</dbReference>
<dbReference type="Proteomes" id="UP000001554">
    <property type="component" value="Chromosome 1"/>
</dbReference>
<evidence type="ECO:0000256" key="2">
    <source>
        <dbReference type="SAM" id="MobiDB-lite"/>
    </source>
</evidence>
<dbReference type="Gene3D" id="3.90.70.80">
    <property type="match status" value="1"/>
</dbReference>
<accession>A0A9J7MA32</accession>
<keyword evidence="1" id="KW-0788">Thiol protease</keyword>
<dbReference type="CDD" id="cd22758">
    <property type="entry name" value="OTU_232R-like"/>
    <property type="match status" value="1"/>
</dbReference>
<sequence length="541" mass="61193">MDSETDSSLCDVCGSMFPTLFMLKQHMSVRHHRNVINSLAEPSYDAHLRQLLANLRQENMVVRNGILGDGNCQFAAFADQLKLLGKVRGSLTVKHVREMAVSYLRANRRLPGSGVDWTEFVAEDWDQYLLKMARNGEWGDHLTLCALANTFQVSILIVRSSSTLRDEYLTKIQPSWMSPRRDIGRPILLGHISETHFVSLGIDEKIQHRPSVTHSPEAPIHVLGDSTTDNWWEDSLYTHCLPEDVQTVSSFCGCLEIPTTPNIFNVLREEEQEILPYLNTTKHTTKKRGKRSKLCSRQPSYHLHIPSLEKRDVGTDERGDVGATTRSPFKGKRTSRGIRKKQTEEIADDGLGKRTKVKQSKRKFRHGFKKRINLQCGGDVMEELSPGLYKKSPPFANGQSCFVYKGIYNGQAVAIKSFAGQIPKRVKRYIKNEEKAFRDLDHKNVVKFIGVFGTNIVLEYLEKQVDIEGETHVLHSVDGLLKQIGDELPWSIRAKIMKQSSEGLDYLHQHNIIHCDVKSANFLLGGTKALDDIVVKVSSSC</sequence>
<dbReference type="InterPro" id="IPR038765">
    <property type="entry name" value="Papain-like_cys_pep_sf"/>
</dbReference>
<dbReference type="InterPro" id="IPR008271">
    <property type="entry name" value="Ser/Thr_kinase_AS"/>
</dbReference>
<dbReference type="InterPro" id="IPR003323">
    <property type="entry name" value="OTU_dom"/>
</dbReference>
<dbReference type="Gene3D" id="3.30.200.20">
    <property type="entry name" value="Phosphorylase Kinase, domain 1"/>
    <property type="match status" value="1"/>
</dbReference>
<dbReference type="GO" id="GO:0004672">
    <property type="term" value="F:protein kinase activity"/>
    <property type="evidence" value="ECO:0007669"/>
    <property type="project" value="InterPro"/>
</dbReference>
<dbReference type="Pfam" id="PF02338">
    <property type="entry name" value="OTU"/>
    <property type="match status" value="1"/>
</dbReference>
<dbReference type="PANTHER" id="PTHR12419">
    <property type="entry name" value="OTU DOMAIN CONTAINING PROTEIN"/>
    <property type="match status" value="1"/>
</dbReference>
<dbReference type="InterPro" id="IPR050704">
    <property type="entry name" value="Peptidase_C85-like"/>
</dbReference>
<evidence type="ECO:0000259" key="3">
    <source>
        <dbReference type="PROSITE" id="PS50011"/>
    </source>
</evidence>
<dbReference type="Pfam" id="PF00069">
    <property type="entry name" value="Pkinase"/>
    <property type="match status" value="1"/>
</dbReference>
<keyword evidence="1" id="KW-0645">Protease</keyword>
<dbReference type="GO" id="GO:0005524">
    <property type="term" value="F:ATP binding"/>
    <property type="evidence" value="ECO:0007669"/>
    <property type="project" value="InterPro"/>
</dbReference>
<dbReference type="AlphaFoldDB" id="A0A9J7MA32"/>
<dbReference type="InterPro" id="IPR000719">
    <property type="entry name" value="Prot_kinase_dom"/>
</dbReference>
<organism evidence="5 6">
    <name type="scientific">Branchiostoma floridae</name>
    <name type="common">Florida lancelet</name>
    <name type="synonym">Amphioxus</name>
    <dbReference type="NCBI Taxonomy" id="7739"/>
    <lineage>
        <taxon>Eukaryota</taxon>
        <taxon>Metazoa</taxon>
        <taxon>Chordata</taxon>
        <taxon>Cephalochordata</taxon>
        <taxon>Leptocardii</taxon>
        <taxon>Amphioxiformes</taxon>
        <taxon>Branchiostomatidae</taxon>
        <taxon>Branchiostoma</taxon>
    </lineage>
</organism>
<dbReference type="PANTHER" id="PTHR12419:SF11">
    <property type="entry name" value="OTU DOMAIN-CONTAINING PROTEIN DDB_G0284757"/>
    <property type="match status" value="1"/>
</dbReference>
<evidence type="ECO:0000313" key="5">
    <source>
        <dbReference type="Proteomes" id="UP000001554"/>
    </source>
</evidence>
<dbReference type="OrthoDB" id="6158363at2759"/>
<proteinExistence type="predicted"/>
<dbReference type="GO" id="GO:0004843">
    <property type="term" value="F:cysteine-type deubiquitinase activity"/>
    <property type="evidence" value="ECO:0000318"/>
    <property type="project" value="GO_Central"/>
</dbReference>
<gene>
    <name evidence="6" type="primary">LOC118430536</name>
</gene>
<dbReference type="PROSITE" id="PS00108">
    <property type="entry name" value="PROTEIN_KINASE_ST"/>
    <property type="match status" value="1"/>
</dbReference>
<feature type="domain" description="OTU" evidence="4">
    <location>
        <begin position="61"/>
        <end position="203"/>
    </location>
</feature>
<evidence type="ECO:0000256" key="1">
    <source>
        <dbReference type="ARBA" id="ARBA00022807"/>
    </source>
</evidence>
<keyword evidence="1" id="KW-0378">Hydrolase</keyword>
<dbReference type="RefSeq" id="XP_035697363.1">
    <property type="nucleotide sequence ID" value="XM_035841470.1"/>
</dbReference>
<dbReference type="SUPFAM" id="SSF56112">
    <property type="entry name" value="Protein kinase-like (PK-like)"/>
    <property type="match status" value="1"/>
</dbReference>